<dbReference type="Proteomes" id="UP000265520">
    <property type="component" value="Unassembled WGS sequence"/>
</dbReference>
<feature type="non-terminal residue" evidence="2">
    <location>
        <position position="120"/>
    </location>
</feature>
<gene>
    <name evidence="2" type="ORF">A2U01_0025749</name>
</gene>
<keyword evidence="3" id="KW-1185">Reference proteome</keyword>
<feature type="region of interest" description="Disordered" evidence="1">
    <location>
        <begin position="50"/>
        <end position="74"/>
    </location>
</feature>
<evidence type="ECO:0000256" key="1">
    <source>
        <dbReference type="SAM" id="MobiDB-lite"/>
    </source>
</evidence>
<accession>A0A392NZ09</accession>
<name>A0A392NZ09_9FABA</name>
<dbReference type="AlphaFoldDB" id="A0A392NZ09"/>
<proteinExistence type="predicted"/>
<reference evidence="2 3" key="1">
    <citation type="journal article" date="2018" name="Front. Plant Sci.">
        <title>Red Clover (Trifolium pratense) and Zigzag Clover (T. medium) - A Picture of Genomic Similarities and Differences.</title>
        <authorList>
            <person name="Dluhosova J."/>
            <person name="Istvanek J."/>
            <person name="Nedelnik J."/>
            <person name="Repkova J."/>
        </authorList>
    </citation>
    <scope>NUCLEOTIDE SEQUENCE [LARGE SCALE GENOMIC DNA]</scope>
    <source>
        <strain evidence="3">cv. 10/8</strain>
        <tissue evidence="2">Leaf</tissue>
    </source>
</reference>
<dbReference type="EMBL" id="LXQA010056234">
    <property type="protein sequence ID" value="MCI04702.1"/>
    <property type="molecule type" value="Genomic_DNA"/>
</dbReference>
<protein>
    <submittedName>
        <fullName evidence="2">Uncharacterized protein</fullName>
    </submittedName>
</protein>
<comment type="caution">
    <text evidence="2">The sequence shown here is derived from an EMBL/GenBank/DDBJ whole genome shotgun (WGS) entry which is preliminary data.</text>
</comment>
<evidence type="ECO:0000313" key="2">
    <source>
        <dbReference type="EMBL" id="MCI04702.1"/>
    </source>
</evidence>
<sequence length="120" mass="13609">MVMEAIELEENMAVEATVNSQTDLAEKANSSNTGSMQRLDCIYDDEPLGFEKDPMSSSHRMQAQDPLQEIDIGDGTIKRPTYISTNIDPSLRKQVVELLKEYRDCFAWDYNEMPGLSKDL</sequence>
<organism evidence="2 3">
    <name type="scientific">Trifolium medium</name>
    <dbReference type="NCBI Taxonomy" id="97028"/>
    <lineage>
        <taxon>Eukaryota</taxon>
        <taxon>Viridiplantae</taxon>
        <taxon>Streptophyta</taxon>
        <taxon>Embryophyta</taxon>
        <taxon>Tracheophyta</taxon>
        <taxon>Spermatophyta</taxon>
        <taxon>Magnoliopsida</taxon>
        <taxon>eudicotyledons</taxon>
        <taxon>Gunneridae</taxon>
        <taxon>Pentapetalae</taxon>
        <taxon>rosids</taxon>
        <taxon>fabids</taxon>
        <taxon>Fabales</taxon>
        <taxon>Fabaceae</taxon>
        <taxon>Papilionoideae</taxon>
        <taxon>50 kb inversion clade</taxon>
        <taxon>NPAAA clade</taxon>
        <taxon>Hologalegina</taxon>
        <taxon>IRL clade</taxon>
        <taxon>Trifolieae</taxon>
        <taxon>Trifolium</taxon>
    </lineage>
</organism>
<evidence type="ECO:0000313" key="3">
    <source>
        <dbReference type="Proteomes" id="UP000265520"/>
    </source>
</evidence>